<dbReference type="Proteomes" id="UP001597083">
    <property type="component" value="Unassembled WGS sequence"/>
</dbReference>
<comment type="caution">
    <text evidence="1">The sequence shown here is derived from an EMBL/GenBank/DDBJ whole genome shotgun (WGS) entry which is preliminary data.</text>
</comment>
<keyword evidence="2" id="KW-1185">Reference proteome</keyword>
<proteinExistence type="predicted"/>
<evidence type="ECO:0000313" key="2">
    <source>
        <dbReference type="Proteomes" id="UP001597083"/>
    </source>
</evidence>
<organism evidence="1 2">
    <name type="scientific">Actinomadura adrarensis</name>
    <dbReference type="NCBI Taxonomy" id="1819600"/>
    <lineage>
        <taxon>Bacteria</taxon>
        <taxon>Bacillati</taxon>
        <taxon>Actinomycetota</taxon>
        <taxon>Actinomycetes</taxon>
        <taxon>Streptosporangiales</taxon>
        <taxon>Thermomonosporaceae</taxon>
        <taxon>Actinomadura</taxon>
    </lineage>
</organism>
<gene>
    <name evidence="1" type="ORF">ACFQ07_25415</name>
</gene>
<evidence type="ECO:0000313" key="1">
    <source>
        <dbReference type="EMBL" id="MFD0855606.1"/>
    </source>
</evidence>
<name>A0ABW3CM42_9ACTN</name>
<feature type="non-terminal residue" evidence="1">
    <location>
        <position position="1"/>
    </location>
</feature>
<accession>A0ABW3CM42</accession>
<sequence>RWPDLRDWALGVVRGRAQVDARYVNQLLNVLLDEDLLAEAWRLAVDHADRLHESAWFQLIERWEVDHPADVIEPYQDLVELRLGLVNDKYRYNRVVKTIVRLGEAYRRSGNEAGFHTYLTELRDRHKRKTSFMAKLDKAGLRP</sequence>
<reference evidence="2" key="1">
    <citation type="journal article" date="2019" name="Int. J. Syst. Evol. Microbiol.">
        <title>The Global Catalogue of Microorganisms (GCM) 10K type strain sequencing project: providing services to taxonomists for standard genome sequencing and annotation.</title>
        <authorList>
            <consortium name="The Broad Institute Genomics Platform"/>
            <consortium name="The Broad Institute Genome Sequencing Center for Infectious Disease"/>
            <person name="Wu L."/>
            <person name="Ma J."/>
        </authorList>
    </citation>
    <scope>NUCLEOTIDE SEQUENCE [LARGE SCALE GENOMIC DNA]</scope>
    <source>
        <strain evidence="2">JCM 31696</strain>
    </source>
</reference>
<protein>
    <submittedName>
        <fullName evidence="1">Uncharacterized protein</fullName>
    </submittedName>
</protein>
<dbReference type="EMBL" id="JBHTIR010003685">
    <property type="protein sequence ID" value="MFD0855606.1"/>
    <property type="molecule type" value="Genomic_DNA"/>
</dbReference>